<dbReference type="Gene3D" id="2.30.22.10">
    <property type="entry name" value="Head domain of nucleotide exchange factor GrpE"/>
    <property type="match status" value="1"/>
</dbReference>
<evidence type="ECO:0000256" key="7">
    <source>
        <dbReference type="ARBA" id="ARBA00053401"/>
    </source>
</evidence>
<dbReference type="InterPro" id="IPR009012">
    <property type="entry name" value="GrpE_head"/>
</dbReference>
<dbReference type="GO" id="GO:0000774">
    <property type="term" value="F:adenyl-nucleotide exchange factor activity"/>
    <property type="evidence" value="ECO:0007669"/>
    <property type="project" value="InterPro"/>
</dbReference>
<dbReference type="InterPro" id="IPR000740">
    <property type="entry name" value="GrpE"/>
</dbReference>
<dbReference type="InterPro" id="IPR013805">
    <property type="entry name" value="GrpE_CC"/>
</dbReference>
<dbReference type="GO" id="GO:0051082">
    <property type="term" value="F:unfolded protein binding"/>
    <property type="evidence" value="ECO:0007669"/>
    <property type="project" value="TreeGrafter"/>
</dbReference>
<dbReference type="PRINTS" id="PR00773">
    <property type="entry name" value="GRPEPROTEIN"/>
</dbReference>
<evidence type="ECO:0000256" key="2">
    <source>
        <dbReference type="ARBA" id="ARBA00009054"/>
    </source>
</evidence>
<sequence length="205" mass="22835">MQNSQNPQDTQPGEPEELLNNTKDDASGTVGTNAAQSGEQTEVDQESQQEFEPDLQQLLKDAELKAAEHHDAWVRAKAETENIRKRAQTDVTNAHKYAVENFSTELLTVMDSLEAALAVENASVENFKNGMELTQKQLTTVFDKFNITVIDPAGEKFDPHQHQAMCTVDSELEPNTVVQVMQKGYKLHDRVIRPALVMVSKAKEG</sequence>
<dbReference type="STRING" id="52441.SAMN05216302_100590"/>
<evidence type="ECO:0000256" key="6">
    <source>
        <dbReference type="ARBA" id="ARBA00023186"/>
    </source>
</evidence>
<dbReference type="GO" id="GO:0042803">
    <property type="term" value="F:protein homodimerization activity"/>
    <property type="evidence" value="ECO:0007669"/>
    <property type="project" value="InterPro"/>
</dbReference>
<evidence type="ECO:0000256" key="1">
    <source>
        <dbReference type="ARBA" id="ARBA00004496"/>
    </source>
</evidence>
<accession>A0A1I3Z4R3</accession>
<dbReference type="PROSITE" id="PS01071">
    <property type="entry name" value="GRPE"/>
    <property type="match status" value="1"/>
</dbReference>
<organism evidence="14 15">
    <name type="scientific">Nitrosomonas aestuarii</name>
    <dbReference type="NCBI Taxonomy" id="52441"/>
    <lineage>
        <taxon>Bacteria</taxon>
        <taxon>Pseudomonadati</taxon>
        <taxon>Pseudomonadota</taxon>
        <taxon>Betaproteobacteria</taxon>
        <taxon>Nitrosomonadales</taxon>
        <taxon>Nitrosomonadaceae</taxon>
        <taxon>Nitrosomonas</taxon>
    </lineage>
</organism>
<evidence type="ECO:0000256" key="5">
    <source>
        <dbReference type="ARBA" id="ARBA00023016"/>
    </source>
</evidence>
<dbReference type="PANTHER" id="PTHR21237:SF23">
    <property type="entry name" value="GRPE PROTEIN HOMOLOG, MITOCHONDRIAL"/>
    <property type="match status" value="1"/>
</dbReference>
<dbReference type="NCBIfam" id="NF010737">
    <property type="entry name" value="PRK14139.1"/>
    <property type="match status" value="1"/>
</dbReference>
<proteinExistence type="inferred from homology"/>
<keyword evidence="6 10" id="KW-0143">Chaperone</keyword>
<dbReference type="Gene3D" id="3.90.20.20">
    <property type="match status" value="1"/>
</dbReference>
<comment type="similarity">
    <text evidence="2 10 12">Belongs to the GrpE family.</text>
</comment>
<dbReference type="Proteomes" id="UP000199533">
    <property type="component" value="Unassembled WGS sequence"/>
</dbReference>
<dbReference type="OrthoDB" id="9789811at2"/>
<keyword evidence="15" id="KW-1185">Reference proteome</keyword>
<evidence type="ECO:0000256" key="13">
    <source>
        <dbReference type="SAM" id="MobiDB-lite"/>
    </source>
</evidence>
<comment type="subcellular location">
    <subcellularLocation>
        <location evidence="1 10">Cytoplasm</location>
    </subcellularLocation>
</comment>
<evidence type="ECO:0000256" key="4">
    <source>
        <dbReference type="ARBA" id="ARBA00022490"/>
    </source>
</evidence>
<gene>
    <name evidence="10" type="primary">grpE</name>
    <name evidence="14" type="ORF">SAMN05216302_100590</name>
</gene>
<dbReference type="AlphaFoldDB" id="A0A1I3Z4R3"/>
<evidence type="ECO:0000256" key="9">
    <source>
        <dbReference type="ARBA" id="ARBA00076414"/>
    </source>
</evidence>
<dbReference type="HAMAP" id="MF_01151">
    <property type="entry name" value="GrpE"/>
    <property type="match status" value="1"/>
</dbReference>
<dbReference type="NCBIfam" id="NF010748">
    <property type="entry name" value="PRK14150.1"/>
    <property type="match status" value="1"/>
</dbReference>
<feature type="compositionally biased region" description="Polar residues" evidence="13">
    <location>
        <begin position="29"/>
        <end position="40"/>
    </location>
</feature>
<dbReference type="Pfam" id="PF01025">
    <property type="entry name" value="GrpE"/>
    <property type="match status" value="1"/>
</dbReference>
<dbReference type="GO" id="GO:0005829">
    <property type="term" value="C:cytosol"/>
    <property type="evidence" value="ECO:0007669"/>
    <property type="project" value="TreeGrafter"/>
</dbReference>
<dbReference type="CDD" id="cd00446">
    <property type="entry name" value="GrpE"/>
    <property type="match status" value="1"/>
</dbReference>
<evidence type="ECO:0000256" key="11">
    <source>
        <dbReference type="RuleBase" id="RU000639"/>
    </source>
</evidence>
<dbReference type="SUPFAM" id="SSF58014">
    <property type="entry name" value="Coiled-coil domain of nucleotide exchange factor GrpE"/>
    <property type="match status" value="1"/>
</dbReference>
<dbReference type="GO" id="GO:0006457">
    <property type="term" value="P:protein folding"/>
    <property type="evidence" value="ECO:0007669"/>
    <property type="project" value="InterPro"/>
</dbReference>
<comment type="function">
    <text evidence="7 10 11">Participates actively in the response to hyperosmotic and heat shock by preventing the aggregation of stress-denatured proteins, in association with DnaK and GrpE. It is the nucleotide exchange factor for DnaK and may function as a thermosensor. Unfolded proteins bind initially to DnaJ; upon interaction with the DnaJ-bound protein, DnaK hydrolyzes its bound ATP, resulting in the formation of a stable complex. GrpE releases ADP from DnaK; ATP binding to DnaK triggers the release of the substrate protein, thus completing the reaction cycle. Several rounds of ATP-dependent interactions between DnaJ, DnaK and GrpE are required for fully efficient folding.</text>
</comment>
<evidence type="ECO:0000256" key="3">
    <source>
        <dbReference type="ARBA" id="ARBA00011738"/>
    </source>
</evidence>
<dbReference type="PANTHER" id="PTHR21237">
    <property type="entry name" value="GRPE PROTEIN"/>
    <property type="match status" value="1"/>
</dbReference>
<evidence type="ECO:0000313" key="14">
    <source>
        <dbReference type="EMBL" id="SFK39055.1"/>
    </source>
</evidence>
<evidence type="ECO:0000256" key="12">
    <source>
        <dbReference type="RuleBase" id="RU004478"/>
    </source>
</evidence>
<keyword evidence="5 10" id="KW-0346">Stress response</keyword>
<feature type="compositionally biased region" description="Polar residues" evidence="13">
    <location>
        <begin position="1"/>
        <end position="11"/>
    </location>
</feature>
<name>A0A1I3Z4R3_9PROT</name>
<feature type="compositionally biased region" description="Acidic residues" evidence="13">
    <location>
        <begin position="41"/>
        <end position="51"/>
    </location>
</feature>
<dbReference type="EMBL" id="FOSP01000005">
    <property type="protein sequence ID" value="SFK39055.1"/>
    <property type="molecule type" value="Genomic_DNA"/>
</dbReference>
<dbReference type="SUPFAM" id="SSF51064">
    <property type="entry name" value="Head domain of nucleotide exchange factor GrpE"/>
    <property type="match status" value="1"/>
</dbReference>
<comment type="subunit">
    <text evidence="3 10">Homodimer.</text>
</comment>
<dbReference type="FunFam" id="2.30.22.10:FF:000001">
    <property type="entry name" value="Protein GrpE"/>
    <property type="match status" value="1"/>
</dbReference>
<keyword evidence="4 10" id="KW-0963">Cytoplasm</keyword>
<dbReference type="RefSeq" id="WP_090697635.1">
    <property type="nucleotide sequence ID" value="NZ_FOSP01000005.1"/>
</dbReference>
<dbReference type="NCBIfam" id="NF010738">
    <property type="entry name" value="PRK14140.1"/>
    <property type="match status" value="1"/>
</dbReference>
<evidence type="ECO:0000313" key="15">
    <source>
        <dbReference type="Proteomes" id="UP000199533"/>
    </source>
</evidence>
<protein>
    <recommendedName>
        <fullName evidence="8 10">Protein GrpE</fullName>
    </recommendedName>
    <alternativeName>
        <fullName evidence="9 10">HSP-70 cofactor</fullName>
    </alternativeName>
</protein>
<evidence type="ECO:0000256" key="8">
    <source>
        <dbReference type="ARBA" id="ARBA00072274"/>
    </source>
</evidence>
<evidence type="ECO:0000256" key="10">
    <source>
        <dbReference type="HAMAP-Rule" id="MF_01151"/>
    </source>
</evidence>
<dbReference type="GO" id="GO:0051087">
    <property type="term" value="F:protein-folding chaperone binding"/>
    <property type="evidence" value="ECO:0007669"/>
    <property type="project" value="InterPro"/>
</dbReference>
<reference evidence="15" key="1">
    <citation type="submission" date="2016-10" db="EMBL/GenBank/DDBJ databases">
        <authorList>
            <person name="Varghese N."/>
            <person name="Submissions S."/>
        </authorList>
    </citation>
    <scope>NUCLEOTIDE SEQUENCE [LARGE SCALE GENOMIC DNA]</scope>
    <source>
        <strain evidence="15">Nm69</strain>
    </source>
</reference>
<feature type="region of interest" description="Disordered" evidence="13">
    <location>
        <begin position="1"/>
        <end position="51"/>
    </location>
</feature>